<keyword evidence="2" id="KW-0408">Iron</keyword>
<evidence type="ECO:0000256" key="1">
    <source>
        <dbReference type="ARBA" id="ARBA00022723"/>
    </source>
</evidence>
<evidence type="ECO:0000256" key="2">
    <source>
        <dbReference type="ARBA" id="ARBA00023004"/>
    </source>
</evidence>
<dbReference type="GO" id="GO:0051536">
    <property type="term" value="F:iron-sulfur cluster binding"/>
    <property type="evidence" value="ECO:0007669"/>
    <property type="project" value="UniProtKB-KW"/>
</dbReference>
<dbReference type="InterPro" id="IPR041921">
    <property type="entry name" value="NuoE_N"/>
</dbReference>
<dbReference type="AlphaFoldDB" id="A0A8A4TRH0"/>
<protein>
    <submittedName>
        <fullName evidence="4">NAD(P)H-dependent oxidoreductase subunit E</fullName>
    </submittedName>
</protein>
<dbReference type="SUPFAM" id="SSF52833">
    <property type="entry name" value="Thioredoxin-like"/>
    <property type="match status" value="1"/>
</dbReference>
<dbReference type="Pfam" id="PF01257">
    <property type="entry name" value="2Fe-2S_thioredx"/>
    <property type="match status" value="1"/>
</dbReference>
<keyword evidence="5" id="KW-1185">Reference proteome</keyword>
<dbReference type="KEGG" id="scor:J3U87_08840"/>
<dbReference type="Proteomes" id="UP000663929">
    <property type="component" value="Chromosome"/>
</dbReference>
<reference evidence="4" key="1">
    <citation type="submission" date="2021-03" db="EMBL/GenBank/DDBJ databases">
        <title>Acanthopleuribacteraceae sp. M133.</title>
        <authorList>
            <person name="Wang G."/>
        </authorList>
    </citation>
    <scope>NUCLEOTIDE SEQUENCE</scope>
    <source>
        <strain evidence="4">M133</strain>
    </source>
</reference>
<dbReference type="RefSeq" id="WP_237382672.1">
    <property type="nucleotide sequence ID" value="NZ_CP071793.1"/>
</dbReference>
<keyword evidence="3" id="KW-0411">Iron-sulfur</keyword>
<accession>A0A8A4TRH0</accession>
<dbReference type="Gene3D" id="3.40.30.10">
    <property type="entry name" value="Glutaredoxin"/>
    <property type="match status" value="1"/>
</dbReference>
<evidence type="ECO:0000313" key="4">
    <source>
        <dbReference type="EMBL" id="QTD52566.1"/>
    </source>
</evidence>
<gene>
    <name evidence="4" type="ORF">J3U87_08840</name>
</gene>
<evidence type="ECO:0000313" key="5">
    <source>
        <dbReference type="Proteomes" id="UP000663929"/>
    </source>
</evidence>
<evidence type="ECO:0000256" key="3">
    <source>
        <dbReference type="ARBA" id="ARBA00023014"/>
    </source>
</evidence>
<dbReference type="EMBL" id="CP071793">
    <property type="protein sequence ID" value="QTD52566.1"/>
    <property type="molecule type" value="Genomic_DNA"/>
</dbReference>
<keyword evidence="1" id="KW-0479">Metal-binding</keyword>
<dbReference type="Gene3D" id="1.10.10.1590">
    <property type="entry name" value="NADH-quinone oxidoreductase subunit E"/>
    <property type="match status" value="1"/>
</dbReference>
<sequence length="149" mass="16448">MERSEQIQRLDRLVAGFSKPQSALLEVLHALRAWNRGQVPDTMVEDIARCCDLPVTRVRQVVAVQDRAADLTDRPRVCVGLTCYLHGGRDILEASSTHPVLPREQVAWAPSPCLGHCYAAPVARLADGRLVQLVRQGDWSQASAKPFAV</sequence>
<dbReference type="GO" id="GO:0046872">
    <property type="term" value="F:metal ion binding"/>
    <property type="evidence" value="ECO:0007669"/>
    <property type="project" value="UniProtKB-KW"/>
</dbReference>
<proteinExistence type="predicted"/>
<organism evidence="4 5">
    <name type="scientific">Sulfidibacter corallicola</name>
    <dbReference type="NCBI Taxonomy" id="2818388"/>
    <lineage>
        <taxon>Bacteria</taxon>
        <taxon>Pseudomonadati</taxon>
        <taxon>Acidobacteriota</taxon>
        <taxon>Holophagae</taxon>
        <taxon>Acanthopleuribacterales</taxon>
        <taxon>Acanthopleuribacteraceae</taxon>
        <taxon>Sulfidibacter</taxon>
    </lineage>
</organism>
<dbReference type="InterPro" id="IPR036249">
    <property type="entry name" value="Thioredoxin-like_sf"/>
</dbReference>
<name>A0A8A4TRH0_SULCO</name>